<comment type="caution">
    <text evidence="2">The sequence shown here is derived from an EMBL/GenBank/DDBJ whole genome shotgun (WGS) entry which is preliminary data.</text>
</comment>
<organism evidence="2 3">
    <name type="scientific">Segatella copri</name>
    <dbReference type="NCBI Taxonomy" id="165179"/>
    <lineage>
        <taxon>Bacteria</taxon>
        <taxon>Pseudomonadati</taxon>
        <taxon>Bacteroidota</taxon>
        <taxon>Bacteroidia</taxon>
        <taxon>Bacteroidales</taxon>
        <taxon>Prevotellaceae</taxon>
        <taxon>Segatella</taxon>
    </lineage>
</organism>
<accession>A0A6A7WA94</accession>
<gene>
    <name evidence="2" type="ORF">F7D20_05040</name>
</gene>
<dbReference type="InterPro" id="IPR046111">
    <property type="entry name" value="DUF6048"/>
</dbReference>
<keyword evidence="1" id="KW-0732">Signal</keyword>
<reference evidence="2 3" key="1">
    <citation type="submission" date="2019-09" db="EMBL/GenBank/DDBJ databases">
        <title>Distinct polysaccharide growth profiles of human intestinal Prevotella copri isolates.</title>
        <authorList>
            <person name="Fehlner-Peach H."/>
            <person name="Magnabosco C."/>
            <person name="Raghavan V."/>
            <person name="Scher J.U."/>
            <person name="Tett A."/>
            <person name="Cox L.M."/>
            <person name="Gottsegen C."/>
            <person name="Watters A."/>
            <person name="Wiltshire- Gordon J.D."/>
            <person name="Segata N."/>
            <person name="Bonneau R."/>
            <person name="Littman D.R."/>
        </authorList>
    </citation>
    <scope>NUCLEOTIDE SEQUENCE [LARGE SCALE GENOMIC DNA]</scope>
    <source>
        <strain evidence="3">iAQ1173</strain>
    </source>
</reference>
<dbReference type="AlphaFoldDB" id="A0A6A7WA94"/>
<feature type="chain" id="PRO_5025614813" description="DUF3575 domain-containing protein" evidence="1">
    <location>
        <begin position="30"/>
        <end position="233"/>
    </location>
</feature>
<evidence type="ECO:0000313" key="3">
    <source>
        <dbReference type="Proteomes" id="UP000384372"/>
    </source>
</evidence>
<evidence type="ECO:0000313" key="2">
    <source>
        <dbReference type="EMBL" id="MQP11342.1"/>
    </source>
</evidence>
<dbReference type="OrthoDB" id="1082206at2"/>
<name>A0A6A7WA94_9BACT</name>
<feature type="signal peptide" evidence="1">
    <location>
        <begin position="1"/>
        <end position="29"/>
    </location>
</feature>
<evidence type="ECO:0000256" key="1">
    <source>
        <dbReference type="SAM" id="SignalP"/>
    </source>
</evidence>
<sequence>MKRSHTSIFTLVIAISALMLLMPTQATHAQGSSGKKIAATNKDTIPLLRNVAVSADLVGPIQLMVSDYGQYEAALRVNLKDKYFPVVEIGIGKADGTDESTQINYKTTAPYGRIGCDFNLLRNKHDIYRLYGGVRYALTYFKYDLKGPDIQDPIWGGTTPYEVNGVKCNYHWAEFVFGVDAKIWGPVRMGWSLRYKRRLFHDDGDYGNTWYVPGFGKQGGSRFGGTFNVSFEL</sequence>
<dbReference type="EMBL" id="VZAD01000041">
    <property type="protein sequence ID" value="MQP11342.1"/>
    <property type="molecule type" value="Genomic_DNA"/>
</dbReference>
<protein>
    <recommendedName>
        <fullName evidence="4">DUF3575 domain-containing protein</fullName>
    </recommendedName>
</protein>
<dbReference type="Proteomes" id="UP000384372">
    <property type="component" value="Unassembled WGS sequence"/>
</dbReference>
<evidence type="ECO:0008006" key="4">
    <source>
        <dbReference type="Google" id="ProtNLM"/>
    </source>
</evidence>
<dbReference type="Pfam" id="PF19515">
    <property type="entry name" value="DUF6048"/>
    <property type="match status" value="1"/>
</dbReference>
<proteinExistence type="predicted"/>
<keyword evidence="3" id="KW-1185">Reference proteome</keyword>